<gene>
    <name evidence="3" type="ORF">C7400_1291</name>
</gene>
<protein>
    <submittedName>
        <fullName evidence="3">Uncharacterized protein</fullName>
    </submittedName>
</protein>
<evidence type="ECO:0000313" key="3">
    <source>
        <dbReference type="EMBL" id="PXX07547.1"/>
    </source>
</evidence>
<reference evidence="3 4" key="1">
    <citation type="submission" date="2018-05" db="EMBL/GenBank/DDBJ databases">
        <title>Genomic Encyclopedia of Type Strains, Phase IV (KMG-V): Genome sequencing to study the core and pangenomes of soil and plant-associated prokaryotes.</title>
        <authorList>
            <person name="Whitman W."/>
        </authorList>
    </citation>
    <scope>NUCLEOTIDE SEQUENCE [LARGE SCALE GENOMIC DNA]</scope>
    <source>
        <strain evidence="3 4">SIr-6563</strain>
    </source>
</reference>
<name>A0ABX5MHK2_9BURK</name>
<keyword evidence="2" id="KW-0812">Transmembrane</keyword>
<keyword evidence="2" id="KW-1133">Transmembrane helix</keyword>
<organism evidence="3 4">
    <name type="scientific">Paraburkholderia tropica</name>
    <dbReference type="NCBI Taxonomy" id="92647"/>
    <lineage>
        <taxon>Bacteria</taxon>
        <taxon>Pseudomonadati</taxon>
        <taxon>Pseudomonadota</taxon>
        <taxon>Betaproteobacteria</taxon>
        <taxon>Burkholderiales</taxon>
        <taxon>Burkholderiaceae</taxon>
        <taxon>Paraburkholderia</taxon>
    </lineage>
</organism>
<evidence type="ECO:0000256" key="1">
    <source>
        <dbReference type="SAM" id="MobiDB-lite"/>
    </source>
</evidence>
<feature type="transmembrane region" description="Helical" evidence="2">
    <location>
        <begin position="135"/>
        <end position="155"/>
    </location>
</feature>
<feature type="transmembrane region" description="Helical" evidence="2">
    <location>
        <begin position="111"/>
        <end position="129"/>
    </location>
</feature>
<keyword evidence="4" id="KW-1185">Reference proteome</keyword>
<evidence type="ECO:0000256" key="2">
    <source>
        <dbReference type="SAM" id="Phobius"/>
    </source>
</evidence>
<proteinExistence type="predicted"/>
<dbReference type="EMBL" id="QJJV01000029">
    <property type="protein sequence ID" value="PXX07547.1"/>
    <property type="molecule type" value="Genomic_DNA"/>
</dbReference>
<keyword evidence="2" id="KW-0472">Membrane</keyword>
<accession>A0ABX5MHK2</accession>
<feature type="transmembrane region" description="Helical" evidence="2">
    <location>
        <begin position="78"/>
        <end position="99"/>
    </location>
</feature>
<feature type="region of interest" description="Disordered" evidence="1">
    <location>
        <begin position="275"/>
        <end position="306"/>
    </location>
</feature>
<sequence>MRPVALCARIWVTQLTVQITLRDDYQVLCDITRRAQTKVAKAIGLKTVTGLTDKSAEAGLGSALARDVFAIGEGVARFGAVMGAIFGFFDAAQAWMANLRAFRLGDASSSWAYRGSAALSTASAVILVYTAYAEISVFCGPVGLAILLGLTAYALSQWATNEESTPIERWARRCYFGKGGETPPILWTNPKDANTAVAALNAAVLGIDAALDFRMGVQTGSASSSFGRTSIPGGAAALTYVPMLAYRLVFPRYTEAGSAYRWRLLARRWNDAKAGGPQELASGQHNVDTPSPAGGRLPPKHLDYDPKTVKPKITVTDVQTNRGQRIKVLTVEGTIELGYRATSEDHDIDAATLEFSYWPDRTDNDALAELSLTENHR</sequence>
<comment type="caution">
    <text evidence="3">The sequence shown here is derived from an EMBL/GenBank/DDBJ whole genome shotgun (WGS) entry which is preliminary data.</text>
</comment>
<dbReference type="Proteomes" id="UP000247515">
    <property type="component" value="Unassembled WGS sequence"/>
</dbReference>
<evidence type="ECO:0000313" key="4">
    <source>
        <dbReference type="Proteomes" id="UP000247515"/>
    </source>
</evidence>